<evidence type="ECO:0000256" key="4">
    <source>
        <dbReference type="ARBA" id="ARBA00023033"/>
    </source>
</evidence>
<gene>
    <name evidence="5" type="ORF">EKH77_31445</name>
</gene>
<keyword evidence="3" id="KW-0560">Oxidoreductase</keyword>
<dbReference type="InterPro" id="IPR036188">
    <property type="entry name" value="FAD/NAD-bd_sf"/>
</dbReference>
<accession>A0A3S9PRN2</accession>
<sequence length="368" mass="38996">MRVLIIGAGLAGPCLAHGLRRHGHDVRLFERDAAIDARAQGYRIHINDDGDAALRTWLPAEAYEQAVATSCVPGGGVSMAGPDLRDIAEIELPPGVAGITVDRLTLRRIMLRDVMGSTHFGAGFSRYELLDDGTVRVFLTDGSTAEGDLLVAADGVNSGVRRQLLPGFRVTVQDSRLIYGRTPLTARARELTPPSALEGFLGVMGPDGRRLALAAQRFRRDPAGFGLPAADDYVMWAVTAPSRVYGPGFFGLDAADLLELAAITVADWHPSLRALIRLGDPRYVVPASIQISERPELWSPGPVTLVGDAAHPMAPAGISAGVAIHDAGRLASHLTSGASLLDAVRSYETEMLDYGFAAVAAATRNHGG</sequence>
<dbReference type="GO" id="GO:0004497">
    <property type="term" value="F:monooxygenase activity"/>
    <property type="evidence" value="ECO:0007669"/>
    <property type="project" value="UniProtKB-KW"/>
</dbReference>
<dbReference type="PANTHER" id="PTHR47178:SF5">
    <property type="entry name" value="FAD-BINDING DOMAIN-CONTAINING PROTEIN"/>
    <property type="match status" value="1"/>
</dbReference>
<protein>
    <submittedName>
        <fullName evidence="5">FAD-dependent monooxygenase</fullName>
    </submittedName>
</protein>
<dbReference type="SUPFAM" id="SSF51905">
    <property type="entry name" value="FAD/NAD(P)-binding domain"/>
    <property type="match status" value="1"/>
</dbReference>
<evidence type="ECO:0000256" key="3">
    <source>
        <dbReference type="ARBA" id="ARBA00023002"/>
    </source>
</evidence>
<name>A0A3S9PRN2_STRLT</name>
<keyword evidence="2" id="KW-0274">FAD</keyword>
<dbReference type="OrthoDB" id="3322136at2"/>
<dbReference type="PRINTS" id="PR00420">
    <property type="entry name" value="RNGMNOXGNASE"/>
</dbReference>
<evidence type="ECO:0000313" key="6">
    <source>
        <dbReference type="Proteomes" id="UP000267900"/>
    </source>
</evidence>
<dbReference type="EMBL" id="CP034587">
    <property type="protein sequence ID" value="AZQ75072.1"/>
    <property type="molecule type" value="Genomic_DNA"/>
</dbReference>
<dbReference type="AlphaFoldDB" id="A0A3S9PRN2"/>
<dbReference type="PANTHER" id="PTHR47178">
    <property type="entry name" value="MONOOXYGENASE, FAD-BINDING"/>
    <property type="match status" value="1"/>
</dbReference>
<organism evidence="5 6">
    <name type="scientific">Streptomyces luteoverticillatus</name>
    <name type="common">Streptoverticillium luteoverticillatus</name>
    <dbReference type="NCBI Taxonomy" id="66425"/>
    <lineage>
        <taxon>Bacteria</taxon>
        <taxon>Bacillati</taxon>
        <taxon>Actinomycetota</taxon>
        <taxon>Actinomycetes</taxon>
        <taxon>Kitasatosporales</taxon>
        <taxon>Streptomycetaceae</taxon>
        <taxon>Streptomyces</taxon>
    </lineage>
</organism>
<keyword evidence="4 5" id="KW-0503">Monooxygenase</keyword>
<reference evidence="5 6" key="1">
    <citation type="submission" date="2018-12" db="EMBL/GenBank/DDBJ databases">
        <title>The whole draft genome of Streptomyce luteoverticillatus CGMCC 15060.</title>
        <authorList>
            <person name="Feng Z."/>
            <person name="Chen G."/>
            <person name="Zhang J."/>
            <person name="Zhu H."/>
            <person name="Yu X."/>
            <person name="Zhang W."/>
            <person name="Zhang X."/>
        </authorList>
    </citation>
    <scope>NUCLEOTIDE SEQUENCE [LARGE SCALE GENOMIC DNA]</scope>
    <source>
        <strain evidence="5 6">CGMCC 15060</strain>
    </source>
</reference>
<dbReference type="Proteomes" id="UP000267900">
    <property type="component" value="Chromosome"/>
</dbReference>
<dbReference type="RefSeq" id="WP_126917574.1">
    <property type="nucleotide sequence ID" value="NZ_CP034587.1"/>
</dbReference>
<evidence type="ECO:0000256" key="1">
    <source>
        <dbReference type="ARBA" id="ARBA00022630"/>
    </source>
</evidence>
<keyword evidence="6" id="KW-1185">Reference proteome</keyword>
<dbReference type="Gene3D" id="3.50.50.60">
    <property type="entry name" value="FAD/NAD(P)-binding domain"/>
    <property type="match status" value="1"/>
</dbReference>
<keyword evidence="1" id="KW-0285">Flavoprotein</keyword>
<evidence type="ECO:0000313" key="5">
    <source>
        <dbReference type="EMBL" id="AZQ75072.1"/>
    </source>
</evidence>
<dbReference type="Pfam" id="PF13450">
    <property type="entry name" value="NAD_binding_8"/>
    <property type="match status" value="1"/>
</dbReference>
<proteinExistence type="predicted"/>
<evidence type="ECO:0000256" key="2">
    <source>
        <dbReference type="ARBA" id="ARBA00022827"/>
    </source>
</evidence>